<dbReference type="PANTHER" id="PTHR11699">
    <property type="entry name" value="ALDEHYDE DEHYDROGENASE-RELATED"/>
    <property type="match status" value="1"/>
</dbReference>
<evidence type="ECO:0000256" key="4">
    <source>
        <dbReference type="PROSITE-ProRule" id="PRU10007"/>
    </source>
</evidence>
<dbReference type="Gene3D" id="3.40.309.10">
    <property type="entry name" value="Aldehyde Dehydrogenase, Chain A, domain 2"/>
    <property type="match status" value="1"/>
</dbReference>
<dbReference type="RefSeq" id="WP_124996171.1">
    <property type="nucleotide sequence ID" value="NZ_RQXT01000003.1"/>
</dbReference>
<dbReference type="Pfam" id="PF00171">
    <property type="entry name" value="Aldedh"/>
    <property type="match status" value="1"/>
</dbReference>
<reference evidence="7 8" key="1">
    <citation type="submission" date="2018-11" db="EMBL/GenBank/DDBJ databases">
        <title>the genome of Mesorhizobium tamadayense DSM 28320.</title>
        <authorList>
            <person name="Gao J."/>
        </authorList>
    </citation>
    <scope>NUCLEOTIDE SEQUENCE [LARGE SCALE GENOMIC DNA]</scope>
    <source>
        <strain evidence="7 8">DSM 28320</strain>
    </source>
</reference>
<feature type="active site" evidence="4">
    <location>
        <position position="250"/>
    </location>
</feature>
<dbReference type="SUPFAM" id="SSF53720">
    <property type="entry name" value="ALDH-like"/>
    <property type="match status" value="1"/>
</dbReference>
<protein>
    <submittedName>
        <fullName evidence="7">Aldehyde dehydrogenase</fullName>
    </submittedName>
</protein>
<evidence type="ECO:0000256" key="1">
    <source>
        <dbReference type="ARBA" id="ARBA00009986"/>
    </source>
</evidence>
<sequence>MTDALFRNFIDGRFDEPSASFDSVDPSTGAPWAKMPAASEADVDRAVEAAHRALRSGPWRTMTATARGKLLVKLGDLVAANAGRLAELETRDTGKIIRETRAQIAYVGDYYRYYGGLADKHEGAHVPIDKADLDVTIRREPIGVVAAVVPWNSQLFLSAVKLGPALAAGCTVVLKASEDGPAPLLAFAELVHEAGFPAGTVNILTGFGQECGRRLTSHPLVSRVAFTGGPSTARAIVRNTAENLAHTTLELGGKSPVVVFADADLDSAANAVVAGIFAATGQSCVAGSRLLIERSVRQEFLGRLKRKAEAIRIGDPQDPATEMGPLATQRQRDWIEKVVAESLAAGGTLVTGGARPEIGAGFYYAPTIIDAGNASLPCVREELFGPVLSVLAFDTEAEALALANDTPFGLASGVFTSNLGKAHRMARDIHAGVVWVNTYRAVSPLVPFGGYGLSGLGREGGLDAIRDYTRSKSVWIKTSDEPIPDPFVMR</sequence>
<dbReference type="FunFam" id="3.40.309.10:FF:000012">
    <property type="entry name" value="Betaine aldehyde dehydrogenase"/>
    <property type="match status" value="1"/>
</dbReference>
<dbReference type="InterPro" id="IPR016163">
    <property type="entry name" value="Ald_DH_C"/>
</dbReference>
<dbReference type="InterPro" id="IPR016162">
    <property type="entry name" value="Ald_DH_N"/>
</dbReference>
<dbReference type="InterPro" id="IPR016161">
    <property type="entry name" value="Ald_DH/histidinol_DH"/>
</dbReference>
<evidence type="ECO:0000256" key="5">
    <source>
        <dbReference type="RuleBase" id="RU003345"/>
    </source>
</evidence>
<keyword evidence="3" id="KW-0558">Oxidation</keyword>
<keyword evidence="2 5" id="KW-0560">Oxidoreductase</keyword>
<dbReference type="InterPro" id="IPR029510">
    <property type="entry name" value="Ald_DH_CS_GLU"/>
</dbReference>
<proteinExistence type="inferred from homology"/>
<dbReference type="Proteomes" id="UP000273786">
    <property type="component" value="Unassembled WGS sequence"/>
</dbReference>
<evidence type="ECO:0000256" key="2">
    <source>
        <dbReference type="ARBA" id="ARBA00023002"/>
    </source>
</evidence>
<dbReference type="CDD" id="cd07114">
    <property type="entry name" value="ALDH_DhaS"/>
    <property type="match status" value="1"/>
</dbReference>
<dbReference type="AlphaFoldDB" id="A0A3P3G7L0"/>
<accession>A0A3P3G7L0</accession>
<feature type="domain" description="Aldehyde dehydrogenase" evidence="6">
    <location>
        <begin position="19"/>
        <end position="474"/>
    </location>
</feature>
<dbReference type="InterPro" id="IPR016160">
    <property type="entry name" value="Ald_DH_CS_CYS"/>
</dbReference>
<evidence type="ECO:0000313" key="7">
    <source>
        <dbReference type="EMBL" id="RRI06492.1"/>
    </source>
</evidence>
<organism evidence="7 8">
    <name type="scientific">Mesorhizobium tamadayense</name>
    <dbReference type="NCBI Taxonomy" id="425306"/>
    <lineage>
        <taxon>Bacteria</taxon>
        <taxon>Pseudomonadati</taxon>
        <taxon>Pseudomonadota</taxon>
        <taxon>Alphaproteobacteria</taxon>
        <taxon>Hyphomicrobiales</taxon>
        <taxon>Phyllobacteriaceae</taxon>
        <taxon>Mesorhizobium</taxon>
    </lineage>
</organism>
<evidence type="ECO:0000259" key="6">
    <source>
        <dbReference type="Pfam" id="PF00171"/>
    </source>
</evidence>
<dbReference type="GO" id="GO:0016620">
    <property type="term" value="F:oxidoreductase activity, acting on the aldehyde or oxo group of donors, NAD or NADP as acceptor"/>
    <property type="evidence" value="ECO:0007669"/>
    <property type="project" value="InterPro"/>
</dbReference>
<comment type="caution">
    <text evidence="7">The sequence shown here is derived from an EMBL/GenBank/DDBJ whole genome shotgun (WGS) entry which is preliminary data.</text>
</comment>
<comment type="similarity">
    <text evidence="1 5">Belongs to the aldehyde dehydrogenase family.</text>
</comment>
<dbReference type="OrthoDB" id="8175464at2"/>
<evidence type="ECO:0000256" key="3">
    <source>
        <dbReference type="ARBA" id="ARBA00023097"/>
    </source>
</evidence>
<evidence type="ECO:0000313" key="8">
    <source>
        <dbReference type="Proteomes" id="UP000273786"/>
    </source>
</evidence>
<dbReference type="FunFam" id="3.40.605.10:FF:000007">
    <property type="entry name" value="NAD/NADP-dependent betaine aldehyde dehydrogenase"/>
    <property type="match status" value="1"/>
</dbReference>
<dbReference type="EMBL" id="RQXT01000003">
    <property type="protein sequence ID" value="RRI06492.1"/>
    <property type="molecule type" value="Genomic_DNA"/>
</dbReference>
<dbReference type="InterPro" id="IPR015590">
    <property type="entry name" value="Aldehyde_DH_dom"/>
</dbReference>
<dbReference type="PROSITE" id="PS00070">
    <property type="entry name" value="ALDEHYDE_DEHYDR_CYS"/>
    <property type="match status" value="1"/>
</dbReference>
<keyword evidence="8" id="KW-1185">Reference proteome</keyword>
<name>A0A3P3G7L0_9HYPH</name>
<dbReference type="Gene3D" id="3.40.605.10">
    <property type="entry name" value="Aldehyde Dehydrogenase, Chain A, domain 1"/>
    <property type="match status" value="1"/>
</dbReference>
<dbReference type="PROSITE" id="PS00687">
    <property type="entry name" value="ALDEHYDE_DEHYDR_GLU"/>
    <property type="match status" value="1"/>
</dbReference>
<gene>
    <name evidence="7" type="ORF">EH240_04300</name>
</gene>